<accession>A0ABS9JWV6</accession>
<name>A0ABS9JWV6_9RHOO</name>
<proteinExistence type="predicted"/>
<dbReference type="PANTHER" id="PTHR45586">
    <property type="entry name" value="TPR REPEAT-CONTAINING PROTEIN PA4667"/>
    <property type="match status" value="1"/>
</dbReference>
<dbReference type="Proteomes" id="UP001165384">
    <property type="component" value="Unassembled WGS sequence"/>
</dbReference>
<evidence type="ECO:0000256" key="4">
    <source>
        <dbReference type="SAM" id="MobiDB-lite"/>
    </source>
</evidence>
<dbReference type="InterPro" id="IPR011990">
    <property type="entry name" value="TPR-like_helical_dom_sf"/>
</dbReference>
<feature type="signal peptide" evidence="5">
    <location>
        <begin position="1"/>
        <end position="24"/>
    </location>
</feature>
<dbReference type="RefSeq" id="WP_275706274.1">
    <property type="nucleotide sequence ID" value="NZ_JAKLTN010000001.1"/>
</dbReference>
<feature type="chain" id="PRO_5047135031" evidence="5">
    <location>
        <begin position="25"/>
        <end position="578"/>
    </location>
</feature>
<dbReference type="InterPro" id="IPR051012">
    <property type="entry name" value="CellSynth/LPSAsmb/PSIAsmb"/>
</dbReference>
<feature type="repeat" description="TPR" evidence="3">
    <location>
        <begin position="260"/>
        <end position="293"/>
    </location>
</feature>
<sequence>MQPKFLAAALTLALGLTHGGLGQAAGDPPARATGKRPAAAQAPAPASASSEDVLARTVFQALVGEFALQRGDAKLGSDAWADLAVRTRDPKVIARATEVAGFASQYDRALELSKLWLEVEPNSVPAKQAQSSLLVMANRLDDLAPQLAALLEQDKPNAGGNLLHLNRMLGKVNDKKAVQSLIDKVAAPYDNLPEAHFAMAQAAASAGDNLRALTETEKSLQLRPGWETAAIARAQLQARQSAQTAVDSLTDFVGHNPNANDARLTLARLLISEKRYDEARRHFDQLIASNPDNPEVIYPVAMLALQQGDLTTGRIQLEHLLKTDFPDKSTIHFFLGQLDQEQKKPEAALAHYRQVTAGEQYVAARSRASQILMQQGKTDEARALLRDTRTSTPAERTQLVLAESQLLRDAGRHSEAYIALDRALAAQPNDTELLYEAALTAERIGKTDALEAHLKHLLALKPDHAHALNAFGYSLAERNIRLPEAQELIAKALTLAPEDPFIMDSMGWVLYRQGKLPEALQTLEKAYRIKTDPEIAAHLGEVLWTLERKDEARRILLEAYKAHPDNEALAGTVKKLLP</sequence>
<dbReference type="SUPFAM" id="SSF48452">
    <property type="entry name" value="TPR-like"/>
    <property type="match status" value="3"/>
</dbReference>
<dbReference type="Gene3D" id="1.25.40.10">
    <property type="entry name" value="Tetratricopeptide repeat domain"/>
    <property type="match status" value="2"/>
</dbReference>
<dbReference type="EMBL" id="JAKLTN010000001">
    <property type="protein sequence ID" value="MCG2575395.1"/>
    <property type="molecule type" value="Genomic_DNA"/>
</dbReference>
<dbReference type="SMART" id="SM00028">
    <property type="entry name" value="TPR"/>
    <property type="match status" value="7"/>
</dbReference>
<evidence type="ECO:0000256" key="3">
    <source>
        <dbReference type="PROSITE-ProRule" id="PRU00339"/>
    </source>
</evidence>
<comment type="caution">
    <text evidence="6">The sequence shown here is derived from an EMBL/GenBank/DDBJ whole genome shotgun (WGS) entry which is preliminary data.</text>
</comment>
<dbReference type="InterPro" id="IPR019734">
    <property type="entry name" value="TPR_rpt"/>
</dbReference>
<evidence type="ECO:0000313" key="6">
    <source>
        <dbReference type="EMBL" id="MCG2575395.1"/>
    </source>
</evidence>
<keyword evidence="1" id="KW-0677">Repeat</keyword>
<dbReference type="Pfam" id="PF14559">
    <property type="entry name" value="TPR_19"/>
    <property type="match status" value="3"/>
</dbReference>
<evidence type="ECO:0000256" key="5">
    <source>
        <dbReference type="SAM" id="SignalP"/>
    </source>
</evidence>
<feature type="compositionally biased region" description="Low complexity" evidence="4">
    <location>
        <begin position="24"/>
        <end position="47"/>
    </location>
</feature>
<keyword evidence="7" id="KW-1185">Reference proteome</keyword>
<protein>
    <submittedName>
        <fullName evidence="6">Tetratricopeptide repeat protein</fullName>
    </submittedName>
</protein>
<evidence type="ECO:0000256" key="1">
    <source>
        <dbReference type="ARBA" id="ARBA00022737"/>
    </source>
</evidence>
<reference evidence="6" key="1">
    <citation type="submission" date="2022-01" db="EMBL/GenBank/DDBJ databases">
        <authorList>
            <person name="Jo J.-H."/>
            <person name="Im W.-T."/>
        </authorList>
    </citation>
    <scope>NUCLEOTIDE SEQUENCE</scope>
    <source>
        <strain evidence="6">XY25</strain>
    </source>
</reference>
<dbReference type="PANTHER" id="PTHR45586:SF1">
    <property type="entry name" value="LIPOPOLYSACCHARIDE ASSEMBLY PROTEIN B"/>
    <property type="match status" value="1"/>
</dbReference>
<organism evidence="6 7">
    <name type="scientific">Dechloromonas hankyongensis</name>
    <dbReference type="NCBI Taxonomy" id="2908002"/>
    <lineage>
        <taxon>Bacteria</taxon>
        <taxon>Pseudomonadati</taxon>
        <taxon>Pseudomonadota</taxon>
        <taxon>Betaproteobacteria</taxon>
        <taxon>Rhodocyclales</taxon>
        <taxon>Azonexaceae</taxon>
        <taxon>Dechloromonas</taxon>
    </lineage>
</organism>
<gene>
    <name evidence="6" type="ORF">LZ012_00125</name>
</gene>
<feature type="region of interest" description="Disordered" evidence="4">
    <location>
        <begin position="23"/>
        <end position="47"/>
    </location>
</feature>
<dbReference type="PROSITE" id="PS50005">
    <property type="entry name" value="TPR"/>
    <property type="match status" value="1"/>
</dbReference>
<evidence type="ECO:0000256" key="2">
    <source>
        <dbReference type="ARBA" id="ARBA00022803"/>
    </source>
</evidence>
<evidence type="ECO:0000313" key="7">
    <source>
        <dbReference type="Proteomes" id="UP001165384"/>
    </source>
</evidence>
<keyword evidence="2 3" id="KW-0802">TPR repeat</keyword>
<keyword evidence="5" id="KW-0732">Signal</keyword>